<dbReference type="Pfam" id="PF07974">
    <property type="entry name" value="EGF_2"/>
    <property type="match status" value="1"/>
</dbReference>
<protein>
    <recommendedName>
        <fullName evidence="6">EGF-like domain-containing protein</fullName>
    </recommendedName>
</protein>
<evidence type="ECO:0000313" key="8">
    <source>
        <dbReference type="Proteomes" id="UP001152622"/>
    </source>
</evidence>
<feature type="domain" description="EGF-like" evidence="6">
    <location>
        <begin position="119"/>
        <end position="151"/>
    </location>
</feature>
<evidence type="ECO:0000259" key="6">
    <source>
        <dbReference type="PROSITE" id="PS50026"/>
    </source>
</evidence>
<name>A0A9Q1EMF7_SYNKA</name>
<dbReference type="GO" id="GO:0009986">
    <property type="term" value="C:cell surface"/>
    <property type="evidence" value="ECO:0007669"/>
    <property type="project" value="TreeGrafter"/>
</dbReference>
<feature type="compositionally biased region" description="Polar residues" evidence="5">
    <location>
        <begin position="75"/>
        <end position="89"/>
    </location>
</feature>
<evidence type="ECO:0000256" key="3">
    <source>
        <dbReference type="ARBA" id="ARBA00023157"/>
    </source>
</evidence>
<proteinExistence type="predicted"/>
<accession>A0A9Q1EMF7</accession>
<dbReference type="PROSITE" id="PS50026">
    <property type="entry name" value="EGF_3"/>
    <property type="match status" value="1"/>
</dbReference>
<dbReference type="PROSITE" id="PS01186">
    <property type="entry name" value="EGF_2"/>
    <property type="match status" value="1"/>
</dbReference>
<evidence type="ECO:0000313" key="7">
    <source>
        <dbReference type="EMBL" id="KAJ8341540.1"/>
    </source>
</evidence>
<keyword evidence="8" id="KW-1185">Reference proteome</keyword>
<dbReference type="PROSITE" id="PS00022">
    <property type="entry name" value="EGF_1"/>
    <property type="match status" value="1"/>
</dbReference>
<gene>
    <name evidence="7" type="ORF">SKAU_G00338310</name>
</gene>
<dbReference type="CDD" id="cd00054">
    <property type="entry name" value="EGF_CA"/>
    <property type="match status" value="1"/>
</dbReference>
<dbReference type="InterPro" id="IPR000742">
    <property type="entry name" value="EGF"/>
</dbReference>
<organism evidence="7 8">
    <name type="scientific">Synaphobranchus kaupii</name>
    <name type="common">Kaup's arrowtooth eel</name>
    <dbReference type="NCBI Taxonomy" id="118154"/>
    <lineage>
        <taxon>Eukaryota</taxon>
        <taxon>Metazoa</taxon>
        <taxon>Chordata</taxon>
        <taxon>Craniata</taxon>
        <taxon>Vertebrata</taxon>
        <taxon>Euteleostomi</taxon>
        <taxon>Actinopterygii</taxon>
        <taxon>Neopterygii</taxon>
        <taxon>Teleostei</taxon>
        <taxon>Anguilliformes</taxon>
        <taxon>Synaphobranchidae</taxon>
        <taxon>Synaphobranchus</taxon>
    </lineage>
</organism>
<dbReference type="GO" id="GO:0005576">
    <property type="term" value="C:extracellular region"/>
    <property type="evidence" value="ECO:0007669"/>
    <property type="project" value="TreeGrafter"/>
</dbReference>
<dbReference type="PANTHER" id="PTHR14949:SF56">
    <property type="entry name" value="EGF-LIKE-DOMAIN, MULTIPLE 7"/>
    <property type="match status" value="1"/>
</dbReference>
<dbReference type="Proteomes" id="UP001152622">
    <property type="component" value="Chromosome 15"/>
</dbReference>
<comment type="caution">
    <text evidence="7">The sequence shown here is derived from an EMBL/GenBank/DDBJ whole genome shotgun (WGS) entry which is preliminary data.</text>
</comment>
<feature type="disulfide bond" evidence="4">
    <location>
        <begin position="123"/>
        <end position="133"/>
    </location>
</feature>
<comment type="caution">
    <text evidence="4">Lacks conserved residue(s) required for the propagation of feature annotation.</text>
</comment>
<evidence type="ECO:0000256" key="2">
    <source>
        <dbReference type="ARBA" id="ARBA00022729"/>
    </source>
</evidence>
<feature type="region of interest" description="Disordered" evidence="5">
    <location>
        <begin position="44"/>
        <end position="89"/>
    </location>
</feature>
<feature type="disulfide bond" evidence="4">
    <location>
        <begin position="141"/>
        <end position="150"/>
    </location>
</feature>
<feature type="compositionally biased region" description="Basic and acidic residues" evidence="5">
    <location>
        <begin position="231"/>
        <end position="242"/>
    </location>
</feature>
<feature type="compositionally biased region" description="Polar residues" evidence="5">
    <location>
        <begin position="54"/>
        <end position="68"/>
    </location>
</feature>
<dbReference type="FunFam" id="2.10.25.10:FF:000205">
    <property type="entry name" value="latent-transforming growth factor beta-binding protein 1 isoform X1"/>
    <property type="match status" value="1"/>
</dbReference>
<keyword evidence="2" id="KW-0732">Signal</keyword>
<evidence type="ECO:0000256" key="5">
    <source>
        <dbReference type="SAM" id="MobiDB-lite"/>
    </source>
</evidence>
<dbReference type="AlphaFoldDB" id="A0A9Q1EMF7"/>
<evidence type="ECO:0000256" key="1">
    <source>
        <dbReference type="ARBA" id="ARBA00022536"/>
    </source>
</evidence>
<dbReference type="EMBL" id="JAINUF010000015">
    <property type="protein sequence ID" value="KAJ8341540.1"/>
    <property type="molecule type" value="Genomic_DNA"/>
</dbReference>
<keyword evidence="3 4" id="KW-1015">Disulfide bond</keyword>
<feature type="compositionally biased region" description="Basic and acidic residues" evidence="5">
    <location>
        <begin position="44"/>
        <end position="53"/>
    </location>
</feature>
<dbReference type="Gene3D" id="2.10.25.10">
    <property type="entry name" value="Laminin"/>
    <property type="match status" value="1"/>
</dbReference>
<dbReference type="SUPFAM" id="SSF57196">
    <property type="entry name" value="EGF/Laminin"/>
    <property type="match status" value="1"/>
</dbReference>
<sequence>MTAVTYFPRVRSAFTGMPGTLLKGRGIEQLKSALSQQEIRHAAVVESHKEGDSTRITTNQRTASNPSLQKHRISTRQNPTGNGNKPRTTSLRRLVGPNVCGGQQCCSGWAVAPGTNRCIKPDCQPPCQNRGSCSRPHTCVCRSGFQGAHCEEVAPEQVYIRTGSSRTHMPVRPGSATHPQQRRRTGERQTGASASASGSGSRAQTPRPQAPVTRQPLATALELAPLSRGAYRQERRDHVGGP</sequence>
<feature type="region of interest" description="Disordered" evidence="5">
    <location>
        <begin position="163"/>
        <end position="242"/>
    </location>
</feature>
<dbReference type="OrthoDB" id="8936993at2759"/>
<dbReference type="GO" id="GO:0005102">
    <property type="term" value="F:signaling receptor binding"/>
    <property type="evidence" value="ECO:0007669"/>
    <property type="project" value="TreeGrafter"/>
</dbReference>
<dbReference type="InterPro" id="IPR050969">
    <property type="entry name" value="Dev_Signal_Modulators"/>
</dbReference>
<reference evidence="7" key="1">
    <citation type="journal article" date="2023" name="Science">
        <title>Genome structures resolve the early diversification of teleost fishes.</title>
        <authorList>
            <person name="Parey E."/>
            <person name="Louis A."/>
            <person name="Montfort J."/>
            <person name="Bouchez O."/>
            <person name="Roques C."/>
            <person name="Iampietro C."/>
            <person name="Lluch J."/>
            <person name="Castinel A."/>
            <person name="Donnadieu C."/>
            <person name="Desvignes T."/>
            <person name="Floi Bucao C."/>
            <person name="Jouanno E."/>
            <person name="Wen M."/>
            <person name="Mejri S."/>
            <person name="Dirks R."/>
            <person name="Jansen H."/>
            <person name="Henkel C."/>
            <person name="Chen W.J."/>
            <person name="Zahm M."/>
            <person name="Cabau C."/>
            <person name="Klopp C."/>
            <person name="Thompson A.W."/>
            <person name="Robinson-Rechavi M."/>
            <person name="Braasch I."/>
            <person name="Lecointre G."/>
            <person name="Bobe J."/>
            <person name="Postlethwait J.H."/>
            <person name="Berthelot C."/>
            <person name="Roest Crollius H."/>
            <person name="Guiguen Y."/>
        </authorList>
    </citation>
    <scope>NUCLEOTIDE SEQUENCE</scope>
    <source>
        <strain evidence="7">WJC10195</strain>
    </source>
</reference>
<feature type="compositionally biased region" description="Low complexity" evidence="5">
    <location>
        <begin position="188"/>
        <end position="201"/>
    </location>
</feature>
<evidence type="ECO:0000256" key="4">
    <source>
        <dbReference type="PROSITE-ProRule" id="PRU00076"/>
    </source>
</evidence>
<dbReference type="InterPro" id="IPR013111">
    <property type="entry name" value="EGF_extracell"/>
</dbReference>
<dbReference type="SMART" id="SM00181">
    <property type="entry name" value="EGF"/>
    <property type="match status" value="1"/>
</dbReference>
<dbReference type="PANTHER" id="PTHR14949">
    <property type="entry name" value="EGF-LIKE-DOMAIN, MULTIPLE 7, 8"/>
    <property type="match status" value="1"/>
</dbReference>
<keyword evidence="1 4" id="KW-0245">EGF-like domain</keyword>